<gene>
    <name evidence="2" type="ORF">HNY73_007121</name>
</gene>
<name>A0A8T0FDF4_ARGBR</name>
<accession>A0A8T0FDF4</accession>
<feature type="signal peptide" evidence="1">
    <location>
        <begin position="1"/>
        <end position="18"/>
    </location>
</feature>
<evidence type="ECO:0000313" key="2">
    <source>
        <dbReference type="EMBL" id="KAF8789156.1"/>
    </source>
</evidence>
<dbReference type="AlphaFoldDB" id="A0A8T0FDF4"/>
<evidence type="ECO:0000256" key="1">
    <source>
        <dbReference type="SAM" id="SignalP"/>
    </source>
</evidence>
<evidence type="ECO:0000313" key="3">
    <source>
        <dbReference type="Proteomes" id="UP000807504"/>
    </source>
</evidence>
<reference evidence="2" key="1">
    <citation type="journal article" date="2020" name="bioRxiv">
        <title>Chromosome-level reference genome of the European wasp spider Argiope bruennichi: a resource for studies on range expansion and evolutionary adaptation.</title>
        <authorList>
            <person name="Sheffer M.M."/>
            <person name="Hoppe A."/>
            <person name="Krehenwinkel H."/>
            <person name="Uhl G."/>
            <person name="Kuss A.W."/>
            <person name="Jensen L."/>
            <person name="Jensen C."/>
            <person name="Gillespie R.G."/>
            <person name="Hoff K.J."/>
            <person name="Prost S."/>
        </authorList>
    </citation>
    <scope>NUCLEOTIDE SEQUENCE</scope>
</reference>
<dbReference type="EMBL" id="JABXBU010000012">
    <property type="protein sequence ID" value="KAF8789156.1"/>
    <property type="molecule type" value="Genomic_DNA"/>
</dbReference>
<dbReference type="Proteomes" id="UP000807504">
    <property type="component" value="Unassembled WGS sequence"/>
</dbReference>
<comment type="caution">
    <text evidence="2">The sequence shown here is derived from an EMBL/GenBank/DDBJ whole genome shotgun (WGS) entry which is preliminary data.</text>
</comment>
<feature type="chain" id="PRO_5035813723" evidence="1">
    <location>
        <begin position="19"/>
        <end position="76"/>
    </location>
</feature>
<sequence length="76" mass="8168">MSAEWKLLWRWLGHGAMSAKWKCCGGGWSMGNECGVDIVVVGGGSMGNDWRSGYCCGGGGARFNLCAEWNVVVVEH</sequence>
<organism evidence="2 3">
    <name type="scientific">Argiope bruennichi</name>
    <name type="common">Wasp spider</name>
    <name type="synonym">Aranea bruennichi</name>
    <dbReference type="NCBI Taxonomy" id="94029"/>
    <lineage>
        <taxon>Eukaryota</taxon>
        <taxon>Metazoa</taxon>
        <taxon>Ecdysozoa</taxon>
        <taxon>Arthropoda</taxon>
        <taxon>Chelicerata</taxon>
        <taxon>Arachnida</taxon>
        <taxon>Araneae</taxon>
        <taxon>Araneomorphae</taxon>
        <taxon>Entelegynae</taxon>
        <taxon>Araneoidea</taxon>
        <taxon>Araneidae</taxon>
        <taxon>Argiope</taxon>
    </lineage>
</organism>
<reference evidence="2" key="2">
    <citation type="submission" date="2020-06" db="EMBL/GenBank/DDBJ databases">
        <authorList>
            <person name="Sheffer M."/>
        </authorList>
    </citation>
    <scope>NUCLEOTIDE SEQUENCE</scope>
</reference>
<proteinExistence type="predicted"/>
<protein>
    <submittedName>
        <fullName evidence="2">Uncharacterized protein</fullName>
    </submittedName>
</protein>
<keyword evidence="3" id="KW-1185">Reference proteome</keyword>
<keyword evidence="1" id="KW-0732">Signal</keyword>